<sequence>MWGFFILRLQAKIIVTWNGSGSPSLIFNANVFKKVLSVYITVGILKLGQAMLDVVLNWEARQITYAYTWENLPGLAQAIKNWFGNGSNSPTMFILAVVIYLSPKMLAGMLFLFFIIRRYLERSNYRVVMLMMWWSQPRLYVGRGMHVSAFSLFKYTMFWVLLMVIKLAFSYYLEIKPLVAPTKTIMNVHISTYQWHESFPCTKSNIGVVIALWAPIILVYFMDAQVLMPYFLHCTEANHETGTMLHASYKSSCYACYKSYKGLFEYIFCEVDKHFEAGGLLIEYKMSALPSLYDHFVKLIKYLLENKEDRDQVVILFQDIVVDSIHGGSGHEGMTPLDQQFQSFASAGAIIFPTPESEAWKEKCFLTPYYTEEVLFSLHDLEVPNEDGVSILFYMQKIFPDEWNNFRERLKNFVHWKKIFDFGHHTGARL</sequence>
<dbReference type="InterPro" id="IPR058851">
    <property type="entry name" value="CALS1_helical"/>
</dbReference>
<dbReference type="GO" id="GO:0005886">
    <property type="term" value="C:plasma membrane"/>
    <property type="evidence" value="ECO:0007669"/>
    <property type="project" value="TreeGrafter"/>
</dbReference>
<dbReference type="PANTHER" id="PTHR12741">
    <property type="entry name" value="LYST-INTERACTING PROTEIN LIP5 DOPAMINE RESPONSIVE PROTEIN DRG-1"/>
    <property type="match status" value="1"/>
</dbReference>
<feature type="domain" description="Callose synthase helical" evidence="2">
    <location>
        <begin position="263"/>
        <end position="364"/>
    </location>
</feature>
<reference evidence="3" key="2">
    <citation type="submission" date="2023-05" db="EMBL/GenBank/DDBJ databases">
        <authorList>
            <person name="Schelkunov M.I."/>
        </authorList>
    </citation>
    <scope>NUCLEOTIDE SEQUENCE</scope>
    <source>
        <strain evidence="3">Hsosn_3</strain>
        <tissue evidence="3">Leaf</tissue>
    </source>
</reference>
<gene>
    <name evidence="3" type="ORF">POM88_049570</name>
</gene>
<evidence type="ECO:0000259" key="2">
    <source>
        <dbReference type="Pfam" id="PF25968"/>
    </source>
</evidence>
<feature type="transmembrane region" description="Helical" evidence="1">
    <location>
        <begin position="92"/>
        <end position="116"/>
    </location>
</feature>
<keyword evidence="4" id="KW-1185">Reference proteome</keyword>
<accession>A0AAD8M1I4</accession>
<comment type="caution">
    <text evidence="3">The sequence shown here is derived from an EMBL/GenBank/DDBJ whole genome shotgun (WGS) entry which is preliminary data.</text>
</comment>
<proteinExistence type="predicted"/>
<dbReference type="Pfam" id="PF25968">
    <property type="entry name" value="CALS1"/>
    <property type="match status" value="1"/>
</dbReference>
<dbReference type="EMBL" id="JAUIZM010000011">
    <property type="protein sequence ID" value="KAK1356314.1"/>
    <property type="molecule type" value="Genomic_DNA"/>
</dbReference>
<organism evidence="3 4">
    <name type="scientific">Heracleum sosnowskyi</name>
    <dbReference type="NCBI Taxonomy" id="360622"/>
    <lineage>
        <taxon>Eukaryota</taxon>
        <taxon>Viridiplantae</taxon>
        <taxon>Streptophyta</taxon>
        <taxon>Embryophyta</taxon>
        <taxon>Tracheophyta</taxon>
        <taxon>Spermatophyta</taxon>
        <taxon>Magnoliopsida</taxon>
        <taxon>eudicotyledons</taxon>
        <taxon>Gunneridae</taxon>
        <taxon>Pentapetalae</taxon>
        <taxon>asterids</taxon>
        <taxon>campanulids</taxon>
        <taxon>Apiales</taxon>
        <taxon>Apiaceae</taxon>
        <taxon>Apioideae</taxon>
        <taxon>apioid superclade</taxon>
        <taxon>Tordylieae</taxon>
        <taxon>Tordyliinae</taxon>
        <taxon>Heracleum</taxon>
    </lineage>
</organism>
<dbReference type="GO" id="GO:0046527">
    <property type="term" value="F:glucosyltransferase activity"/>
    <property type="evidence" value="ECO:0007669"/>
    <property type="project" value="TreeGrafter"/>
</dbReference>
<evidence type="ECO:0000256" key="1">
    <source>
        <dbReference type="SAM" id="Phobius"/>
    </source>
</evidence>
<dbReference type="AlphaFoldDB" id="A0AAD8M1I4"/>
<evidence type="ECO:0000313" key="4">
    <source>
        <dbReference type="Proteomes" id="UP001237642"/>
    </source>
</evidence>
<dbReference type="Proteomes" id="UP001237642">
    <property type="component" value="Unassembled WGS sequence"/>
</dbReference>
<evidence type="ECO:0000313" key="3">
    <source>
        <dbReference type="EMBL" id="KAK1356314.1"/>
    </source>
</evidence>
<keyword evidence="1" id="KW-0812">Transmembrane</keyword>
<name>A0AAD8M1I4_9APIA</name>
<dbReference type="PANTHER" id="PTHR12741:SF48">
    <property type="entry name" value="1,3-BETA-GLUCAN SYNTHASE COMPONENT FKS1-RELATED"/>
    <property type="match status" value="1"/>
</dbReference>
<reference evidence="3" key="1">
    <citation type="submission" date="2023-02" db="EMBL/GenBank/DDBJ databases">
        <title>Genome of toxic invasive species Heracleum sosnowskyi carries increased number of genes despite the absence of recent whole-genome duplications.</title>
        <authorList>
            <person name="Schelkunov M."/>
            <person name="Shtratnikova V."/>
            <person name="Makarenko M."/>
            <person name="Klepikova A."/>
            <person name="Omelchenko D."/>
            <person name="Novikova G."/>
            <person name="Obukhova E."/>
            <person name="Bogdanov V."/>
            <person name="Penin A."/>
            <person name="Logacheva M."/>
        </authorList>
    </citation>
    <scope>NUCLEOTIDE SEQUENCE</scope>
    <source>
        <strain evidence="3">Hsosn_3</strain>
        <tissue evidence="3">Leaf</tissue>
    </source>
</reference>
<protein>
    <recommendedName>
        <fullName evidence="2">Callose synthase helical domain-containing protein</fullName>
    </recommendedName>
</protein>
<keyword evidence="1" id="KW-1133">Transmembrane helix</keyword>
<keyword evidence="1" id="KW-0472">Membrane</keyword>